<dbReference type="EMBL" id="UFVS01000001">
    <property type="protein sequence ID" value="SUX41234.1"/>
    <property type="molecule type" value="Genomic_DNA"/>
</dbReference>
<keyword evidence="4" id="KW-1185">Reference proteome</keyword>
<dbReference type="GeneID" id="303674807"/>
<dbReference type="RefSeq" id="WP_123890117.1">
    <property type="nucleotide sequence ID" value="NZ_CP033929.1"/>
</dbReference>
<evidence type="ECO:0000256" key="1">
    <source>
        <dbReference type="SAM" id="Phobius"/>
    </source>
</evidence>
<keyword evidence="1" id="KW-1133">Transmembrane helix</keyword>
<evidence type="ECO:0000313" key="3">
    <source>
        <dbReference type="EMBL" id="SUX41234.1"/>
    </source>
</evidence>
<dbReference type="Proteomes" id="UP000185725">
    <property type="component" value="Unassembled WGS sequence"/>
</dbReference>
<proteinExistence type="predicted"/>
<dbReference type="Proteomes" id="UP000255231">
    <property type="component" value="Unassembled WGS sequence"/>
</dbReference>
<accession>A0A381F459</accession>
<evidence type="ECO:0000313" key="5">
    <source>
        <dbReference type="Proteomes" id="UP000255231"/>
    </source>
</evidence>
<reference evidence="2 4" key="1">
    <citation type="submission" date="2017-01" db="EMBL/GenBank/DDBJ databases">
        <authorList>
            <person name="Varghese N."/>
            <person name="Submissions S."/>
        </authorList>
    </citation>
    <scope>NUCLEOTIDE SEQUENCE [LARGE SCALE GENOMIC DNA]</scope>
    <source>
        <strain evidence="2 4">ATCC 27950</strain>
    </source>
</reference>
<keyword evidence="1" id="KW-0472">Membrane</keyword>
<evidence type="ECO:0000313" key="4">
    <source>
        <dbReference type="Proteomes" id="UP000185725"/>
    </source>
</evidence>
<gene>
    <name evidence="3" type="ORF">NCTC13560_00026</name>
    <name evidence="2" type="ORF">SAMN05421682_104178</name>
</gene>
<dbReference type="AlphaFoldDB" id="A0A381F459"/>
<evidence type="ECO:0008006" key="6">
    <source>
        <dbReference type="Google" id="ProtNLM"/>
    </source>
</evidence>
<keyword evidence="1" id="KW-0812">Transmembrane</keyword>
<sequence>MKALMIMLAALLMMGCKTKQVLKNSEIQKEFIKVDSKKDSIQNESKSQEKEVISEKKSTDLKKESQTEINIVGTSEIDKPLEIFNIENGDTLQSFKVTGNANVIFRSKALKSIEVKTEKKSESLVEKFKQFSENIVEENNVKERFKEVKNKTKEIKVKGLQAGLWILITFVLIFLIFIFFIYKYFKK</sequence>
<name>A0A381F459_9FLAO</name>
<reference evidence="3 5" key="2">
    <citation type="submission" date="2018-06" db="EMBL/GenBank/DDBJ databases">
        <authorList>
            <consortium name="Pathogen Informatics"/>
            <person name="Doyle S."/>
        </authorList>
    </citation>
    <scope>NUCLEOTIDE SEQUENCE [LARGE SCALE GENOMIC DNA]</scope>
    <source>
        <strain evidence="3 5">NCTC13560</strain>
    </source>
</reference>
<dbReference type="OrthoDB" id="1264202at2"/>
<organism evidence="3 5">
    <name type="scientific">Chryseobacterium indoltheticum</name>
    <dbReference type="NCBI Taxonomy" id="254"/>
    <lineage>
        <taxon>Bacteria</taxon>
        <taxon>Pseudomonadati</taxon>
        <taxon>Bacteroidota</taxon>
        <taxon>Flavobacteriia</taxon>
        <taxon>Flavobacteriales</taxon>
        <taxon>Weeksellaceae</taxon>
        <taxon>Chryseobacterium group</taxon>
        <taxon>Chryseobacterium</taxon>
    </lineage>
</organism>
<dbReference type="PROSITE" id="PS51257">
    <property type="entry name" value="PROKAR_LIPOPROTEIN"/>
    <property type="match status" value="1"/>
</dbReference>
<protein>
    <recommendedName>
        <fullName evidence="6">Lipoprotein</fullName>
    </recommendedName>
</protein>
<dbReference type="EMBL" id="FTMF01000004">
    <property type="protein sequence ID" value="SIQ34949.1"/>
    <property type="molecule type" value="Genomic_DNA"/>
</dbReference>
<feature type="transmembrane region" description="Helical" evidence="1">
    <location>
        <begin position="162"/>
        <end position="182"/>
    </location>
</feature>
<evidence type="ECO:0000313" key="2">
    <source>
        <dbReference type="EMBL" id="SIQ34949.1"/>
    </source>
</evidence>